<dbReference type="SUPFAM" id="SSF69593">
    <property type="entry name" value="Glycerol-3-phosphate (1)-acyltransferase"/>
    <property type="match status" value="1"/>
</dbReference>
<dbReference type="GO" id="GO:0003841">
    <property type="term" value="F:1-acylglycerol-3-phosphate O-acyltransferase activity"/>
    <property type="evidence" value="ECO:0007669"/>
    <property type="project" value="TreeGrafter"/>
</dbReference>
<keyword evidence="3" id="KW-1133">Transmembrane helix</keyword>
<evidence type="ECO:0000259" key="4">
    <source>
        <dbReference type="SMART" id="SM00563"/>
    </source>
</evidence>
<reference evidence="5 6" key="1">
    <citation type="journal article" date="2016" name="Nat. Commun.">
        <title>Thousands of microbial genomes shed light on interconnected biogeochemical processes in an aquifer system.</title>
        <authorList>
            <person name="Anantharaman K."/>
            <person name="Brown C.T."/>
            <person name="Hug L.A."/>
            <person name="Sharon I."/>
            <person name="Castelle C.J."/>
            <person name="Probst A.J."/>
            <person name="Thomas B.C."/>
            <person name="Singh A."/>
            <person name="Wilkins M.J."/>
            <person name="Karaoz U."/>
            <person name="Brodie E.L."/>
            <person name="Williams K.H."/>
            <person name="Hubbard S.S."/>
            <person name="Banfield J.F."/>
        </authorList>
    </citation>
    <scope>NUCLEOTIDE SEQUENCE [LARGE SCALE GENOMIC DNA]</scope>
    <source>
        <strain evidence="6">RIFCSPHIGHO2_01_FULL_58_15</strain>
    </source>
</reference>
<dbReference type="PANTHER" id="PTHR10434:SF11">
    <property type="entry name" value="1-ACYL-SN-GLYCEROL-3-PHOSPHATE ACYLTRANSFERASE"/>
    <property type="match status" value="1"/>
</dbReference>
<dbReference type="SMART" id="SM00563">
    <property type="entry name" value="PlsC"/>
    <property type="match status" value="1"/>
</dbReference>
<proteinExistence type="predicted"/>
<organism evidence="5 6">
    <name type="scientific">Terrybacteria sp. (strain RIFCSPHIGHO2_01_FULL_58_15)</name>
    <dbReference type="NCBI Taxonomy" id="1802363"/>
    <lineage>
        <taxon>Bacteria</taxon>
        <taxon>Candidatus Terryibacteriota</taxon>
    </lineage>
</organism>
<dbReference type="Proteomes" id="UP000178690">
    <property type="component" value="Unassembled WGS sequence"/>
</dbReference>
<dbReference type="PANTHER" id="PTHR10434">
    <property type="entry name" value="1-ACYL-SN-GLYCEROL-3-PHOSPHATE ACYLTRANSFERASE"/>
    <property type="match status" value="1"/>
</dbReference>
<comment type="caution">
    <text evidence="5">The sequence shown here is derived from an EMBL/GenBank/DDBJ whole genome shotgun (WGS) entry which is preliminary data.</text>
</comment>
<dbReference type="STRING" id="1802363.A2682_01180"/>
<evidence type="ECO:0000256" key="2">
    <source>
        <dbReference type="ARBA" id="ARBA00023315"/>
    </source>
</evidence>
<gene>
    <name evidence="5" type="ORF">A2682_01180</name>
</gene>
<protein>
    <recommendedName>
        <fullName evidence="4">Phospholipid/glycerol acyltransferase domain-containing protein</fullName>
    </recommendedName>
</protein>
<accession>A0A1G2PNQ7</accession>
<evidence type="ECO:0000313" key="5">
    <source>
        <dbReference type="EMBL" id="OHA49261.1"/>
    </source>
</evidence>
<name>A0A1G2PNQ7_TERXR</name>
<keyword evidence="2" id="KW-0012">Acyltransferase</keyword>
<dbReference type="Pfam" id="PF01553">
    <property type="entry name" value="Acyltransferase"/>
    <property type="match status" value="1"/>
</dbReference>
<feature type="domain" description="Phospholipid/glycerol acyltransferase" evidence="4">
    <location>
        <begin position="16"/>
        <end position="135"/>
    </location>
</feature>
<keyword evidence="3" id="KW-0812">Transmembrane</keyword>
<keyword evidence="1" id="KW-0808">Transferase</keyword>
<dbReference type="CDD" id="cd07989">
    <property type="entry name" value="LPLAT_AGPAT-like"/>
    <property type="match status" value="1"/>
</dbReference>
<dbReference type="EMBL" id="MHST01000012">
    <property type="protein sequence ID" value="OHA49261.1"/>
    <property type="molecule type" value="Genomic_DNA"/>
</dbReference>
<dbReference type="AlphaFoldDB" id="A0A1G2PNQ7"/>
<dbReference type="GO" id="GO:0006654">
    <property type="term" value="P:phosphatidic acid biosynthetic process"/>
    <property type="evidence" value="ECO:0007669"/>
    <property type="project" value="TreeGrafter"/>
</dbReference>
<evidence type="ECO:0000313" key="6">
    <source>
        <dbReference type="Proteomes" id="UP000178690"/>
    </source>
</evidence>
<keyword evidence="3" id="KW-0472">Membrane</keyword>
<sequence length="188" mass="20870">MRKEGSVRLEEINGPVILVANHHSYFDPFLIFCLLRKQAGLFPILPLAWRGLFFVPGLNLGLWAFGCIPVQTGKKLPLPKSLRRALTALANNQSVFIFPEARRTRDPVIRTVRRGAPFLALVTGTPLVPLAIIGTHGGIGLRALLKRPRVAVRIGTPFSFPREPQPSPERIAEAAEEIRRRIADCQTV</sequence>
<evidence type="ECO:0000256" key="3">
    <source>
        <dbReference type="SAM" id="Phobius"/>
    </source>
</evidence>
<evidence type="ECO:0000256" key="1">
    <source>
        <dbReference type="ARBA" id="ARBA00022679"/>
    </source>
</evidence>
<dbReference type="InterPro" id="IPR002123">
    <property type="entry name" value="Plipid/glycerol_acylTrfase"/>
</dbReference>
<feature type="transmembrane region" description="Helical" evidence="3">
    <location>
        <begin position="127"/>
        <end position="145"/>
    </location>
</feature>